<evidence type="ECO:0000313" key="2">
    <source>
        <dbReference type="EMBL" id="SVE27988.1"/>
    </source>
</evidence>
<feature type="region of interest" description="Disordered" evidence="1">
    <location>
        <begin position="1"/>
        <end position="27"/>
    </location>
</feature>
<gene>
    <name evidence="2" type="ORF">METZ01_LOCUS480842</name>
</gene>
<evidence type="ECO:0000256" key="1">
    <source>
        <dbReference type="SAM" id="MobiDB-lite"/>
    </source>
</evidence>
<reference evidence="2" key="1">
    <citation type="submission" date="2018-05" db="EMBL/GenBank/DDBJ databases">
        <authorList>
            <person name="Lanie J.A."/>
            <person name="Ng W.-L."/>
            <person name="Kazmierczak K.M."/>
            <person name="Andrzejewski T.M."/>
            <person name="Davidsen T.M."/>
            <person name="Wayne K.J."/>
            <person name="Tettelin H."/>
            <person name="Glass J.I."/>
            <person name="Rusch D."/>
            <person name="Podicherti R."/>
            <person name="Tsui H.-C.T."/>
            <person name="Winkler M.E."/>
        </authorList>
    </citation>
    <scope>NUCLEOTIDE SEQUENCE</scope>
</reference>
<sequence>MTNDLPTLSGPEFGPASGGKPKQLVIL</sequence>
<feature type="non-terminal residue" evidence="2">
    <location>
        <position position="27"/>
    </location>
</feature>
<accession>A0A383C8P7</accession>
<name>A0A383C8P7_9ZZZZ</name>
<protein>
    <submittedName>
        <fullName evidence="2">Uncharacterized protein</fullName>
    </submittedName>
</protein>
<organism evidence="2">
    <name type="scientific">marine metagenome</name>
    <dbReference type="NCBI Taxonomy" id="408172"/>
    <lineage>
        <taxon>unclassified sequences</taxon>
        <taxon>metagenomes</taxon>
        <taxon>ecological metagenomes</taxon>
    </lineage>
</organism>
<dbReference type="EMBL" id="UINC01206385">
    <property type="protein sequence ID" value="SVE27988.1"/>
    <property type="molecule type" value="Genomic_DNA"/>
</dbReference>
<dbReference type="AlphaFoldDB" id="A0A383C8P7"/>
<proteinExistence type="predicted"/>